<name>A0A7E4W2N8_PANRE</name>
<reference evidence="3" key="1">
    <citation type="journal article" date="2013" name="Genetics">
        <title>The draft genome and transcriptome of Panagrellus redivivus are shaped by the harsh demands of a free-living lifestyle.</title>
        <authorList>
            <person name="Srinivasan J."/>
            <person name="Dillman A.R."/>
            <person name="Macchietto M.G."/>
            <person name="Heikkinen L."/>
            <person name="Lakso M."/>
            <person name="Fracchia K.M."/>
            <person name="Antoshechkin I."/>
            <person name="Mortazavi A."/>
            <person name="Wong G."/>
            <person name="Sternberg P.W."/>
        </authorList>
    </citation>
    <scope>NUCLEOTIDE SEQUENCE [LARGE SCALE GENOMIC DNA]</scope>
    <source>
        <strain evidence="3">MT8872</strain>
    </source>
</reference>
<dbReference type="WBParaSite" id="Pan_g573.t1">
    <property type="protein sequence ID" value="Pan_g573.t1"/>
    <property type="gene ID" value="Pan_g573"/>
</dbReference>
<evidence type="ECO:0000313" key="4">
    <source>
        <dbReference type="WBParaSite" id="Pan_g573.t1"/>
    </source>
</evidence>
<feature type="region of interest" description="Disordered" evidence="1">
    <location>
        <begin position="114"/>
        <end position="176"/>
    </location>
</feature>
<protein>
    <submittedName>
        <fullName evidence="4">Conserved plasma membrane protein</fullName>
    </submittedName>
</protein>
<reference evidence="4" key="2">
    <citation type="submission" date="2020-10" db="UniProtKB">
        <authorList>
            <consortium name="WormBaseParasite"/>
        </authorList>
    </citation>
    <scope>IDENTIFICATION</scope>
</reference>
<feature type="transmembrane region" description="Helical" evidence="2">
    <location>
        <begin position="487"/>
        <end position="508"/>
    </location>
</feature>
<dbReference type="Proteomes" id="UP000492821">
    <property type="component" value="Unassembled WGS sequence"/>
</dbReference>
<dbReference type="AlphaFoldDB" id="A0A7E4W2N8"/>
<feature type="transmembrane region" description="Helical" evidence="2">
    <location>
        <begin position="405"/>
        <end position="426"/>
    </location>
</feature>
<organism evidence="3 4">
    <name type="scientific">Panagrellus redivivus</name>
    <name type="common">Microworm</name>
    <dbReference type="NCBI Taxonomy" id="6233"/>
    <lineage>
        <taxon>Eukaryota</taxon>
        <taxon>Metazoa</taxon>
        <taxon>Ecdysozoa</taxon>
        <taxon>Nematoda</taxon>
        <taxon>Chromadorea</taxon>
        <taxon>Rhabditida</taxon>
        <taxon>Tylenchina</taxon>
        <taxon>Panagrolaimomorpha</taxon>
        <taxon>Panagrolaimoidea</taxon>
        <taxon>Panagrolaimidae</taxon>
        <taxon>Panagrellus</taxon>
    </lineage>
</organism>
<evidence type="ECO:0000313" key="3">
    <source>
        <dbReference type="Proteomes" id="UP000492821"/>
    </source>
</evidence>
<accession>A0A7E4W2N8</accession>
<proteinExistence type="predicted"/>
<keyword evidence="2" id="KW-0472">Membrane</keyword>
<feature type="transmembrane region" description="Helical" evidence="2">
    <location>
        <begin position="433"/>
        <end position="454"/>
    </location>
</feature>
<evidence type="ECO:0000256" key="1">
    <source>
        <dbReference type="SAM" id="MobiDB-lite"/>
    </source>
</evidence>
<feature type="transmembrane region" description="Helical" evidence="2">
    <location>
        <begin position="377"/>
        <end position="399"/>
    </location>
</feature>
<keyword evidence="2" id="KW-1133">Transmembrane helix</keyword>
<evidence type="ECO:0000256" key="2">
    <source>
        <dbReference type="SAM" id="Phobius"/>
    </source>
</evidence>
<sequence>MSEYDNMIPITDEDYYSYLGLNARLKTMAEDLTVSTDDWISAMEGLPETVRGPADTASNIMEKLPGPWLYWLIVAIIIVIFIIINGLLQFWLSARIRKIKKVIKELRGGPMKKAQNKAVAQQGLSNRVPANGKEEERRPGSAISREFMPKKKQNVINQWKRSDETESSNSSNEAKSVQTPFGYVPFKNAPVPIYGNRANPNGIPTTISETSSDMTGPMTANRAIYAQHAYQASPQLPRPDSVLTATDINSRPGSELGLFRLPSRYQSYTTLPRPEHVQLDVNQLQHGMAQPIYGASGIPKASVNTIDRNSIYGTAMHPEKRSLSQLSGSKSLHTVHTDTYMPRVGSKAAFGSQYGLPYEDESASGLKSVVSWNMLSTLYSLQVLVGILVLFTGGGRVFFQSGYALGYEMAYGVSILTNGFVGVLAICQHGYSLVIFTNLLALLNTIFSTLPIYIGSRPFLDVITQVRVIMLTAEKPVPDSNIYELDLVLVVVAAFGFLVSASIVVLFCRMIGKAIQHLEAVRLTNALNKSIKDIRDMTIAA</sequence>
<keyword evidence="2" id="KW-0812">Transmembrane</keyword>
<keyword evidence="3" id="KW-1185">Reference proteome</keyword>
<feature type="transmembrane region" description="Helical" evidence="2">
    <location>
        <begin position="68"/>
        <end position="92"/>
    </location>
</feature>